<dbReference type="Gene3D" id="1.20.120.330">
    <property type="entry name" value="Nucleotidyltransferases domain 2"/>
    <property type="match status" value="1"/>
</dbReference>
<proteinExistence type="predicted"/>
<organism evidence="1">
    <name type="scientific">hydrothermal vent metagenome</name>
    <dbReference type="NCBI Taxonomy" id="652676"/>
    <lineage>
        <taxon>unclassified sequences</taxon>
        <taxon>metagenomes</taxon>
        <taxon>ecological metagenomes</taxon>
    </lineage>
</organism>
<protein>
    <recommendedName>
        <fullName evidence="2">DUF86 domain-containing protein</fullName>
    </recommendedName>
</protein>
<dbReference type="AlphaFoldDB" id="A0A1W1CXV9"/>
<sequence>MGNKTLIYKAKVEENLKQSFTHLKRLNDAFRELSSRYDFPIDKKSYLKMVDNIQDLAFSDQIIYRFSKLQDTIGAKLFKGLLLYQGENIDKPFLDILNQLEKIDIVNVDEWFELRDLRNEIAHDYENSDYLAIDILNNIFELKRELEKILDSVRSLIG</sequence>
<reference evidence="1" key="1">
    <citation type="submission" date="2016-10" db="EMBL/GenBank/DDBJ databases">
        <authorList>
            <person name="de Groot N.N."/>
        </authorList>
    </citation>
    <scope>NUCLEOTIDE SEQUENCE</scope>
</reference>
<accession>A0A1W1CXV9</accession>
<gene>
    <name evidence="1" type="ORF">MNB_SM-5-500</name>
</gene>
<dbReference type="SUPFAM" id="SSF81593">
    <property type="entry name" value="Nucleotidyltransferase substrate binding subunit/domain"/>
    <property type="match status" value="1"/>
</dbReference>
<name>A0A1W1CXV9_9ZZZZ</name>
<evidence type="ECO:0000313" key="1">
    <source>
        <dbReference type="EMBL" id="SFV70680.1"/>
    </source>
</evidence>
<dbReference type="EMBL" id="FPHH01000156">
    <property type="protein sequence ID" value="SFV70680.1"/>
    <property type="molecule type" value="Genomic_DNA"/>
</dbReference>
<evidence type="ECO:0008006" key="2">
    <source>
        <dbReference type="Google" id="ProtNLM"/>
    </source>
</evidence>